<dbReference type="InterPro" id="IPR028098">
    <property type="entry name" value="Glyco_trans_4-like_N"/>
</dbReference>
<dbReference type="GO" id="GO:1901137">
    <property type="term" value="P:carbohydrate derivative biosynthetic process"/>
    <property type="evidence" value="ECO:0007669"/>
    <property type="project" value="UniProtKB-ARBA"/>
</dbReference>
<dbReference type="PANTHER" id="PTHR45947:SF3">
    <property type="entry name" value="SULFOQUINOVOSYL TRANSFERASE SQD2"/>
    <property type="match status" value="1"/>
</dbReference>
<dbReference type="Pfam" id="PF13439">
    <property type="entry name" value="Glyco_transf_4"/>
    <property type="match status" value="1"/>
</dbReference>
<accession>A0A290ZAM7</accession>
<keyword evidence="6" id="KW-1185">Reference proteome</keyword>
<dbReference type="PANTHER" id="PTHR45947">
    <property type="entry name" value="SULFOQUINOVOSYL TRANSFERASE SQD2"/>
    <property type="match status" value="1"/>
</dbReference>
<name>A0A290ZAM7_9PSEU</name>
<evidence type="ECO:0000313" key="5">
    <source>
        <dbReference type="EMBL" id="ATE56034.1"/>
    </source>
</evidence>
<dbReference type="SUPFAM" id="SSF53756">
    <property type="entry name" value="UDP-Glycosyltransferase/glycogen phosphorylase"/>
    <property type="match status" value="1"/>
</dbReference>
<dbReference type="AlphaFoldDB" id="A0A290ZAM7"/>
<organism evidence="5 6">
    <name type="scientific">Actinosynnema pretiosum</name>
    <dbReference type="NCBI Taxonomy" id="42197"/>
    <lineage>
        <taxon>Bacteria</taxon>
        <taxon>Bacillati</taxon>
        <taxon>Actinomycetota</taxon>
        <taxon>Actinomycetes</taxon>
        <taxon>Pseudonocardiales</taxon>
        <taxon>Pseudonocardiaceae</taxon>
        <taxon>Actinosynnema</taxon>
    </lineage>
</organism>
<dbReference type="Gene3D" id="3.40.50.2000">
    <property type="entry name" value="Glycogen Phosphorylase B"/>
    <property type="match status" value="2"/>
</dbReference>
<keyword evidence="1" id="KW-0328">Glycosyltransferase</keyword>
<evidence type="ECO:0000259" key="4">
    <source>
        <dbReference type="Pfam" id="PF13439"/>
    </source>
</evidence>
<gene>
    <name evidence="5" type="ORF">CNX65_24445</name>
</gene>
<feature type="domain" description="Glycosyl transferase family 1" evidence="3">
    <location>
        <begin position="195"/>
        <end position="322"/>
    </location>
</feature>
<dbReference type="InterPro" id="IPR050194">
    <property type="entry name" value="Glycosyltransferase_grp1"/>
</dbReference>
<evidence type="ECO:0000259" key="3">
    <source>
        <dbReference type="Pfam" id="PF00534"/>
    </source>
</evidence>
<dbReference type="EMBL" id="CP023445">
    <property type="protein sequence ID" value="ATE56034.1"/>
    <property type="molecule type" value="Genomic_DNA"/>
</dbReference>
<dbReference type="Pfam" id="PF00534">
    <property type="entry name" value="Glycos_transf_1"/>
    <property type="match status" value="1"/>
</dbReference>
<dbReference type="KEGG" id="apre:CNX65_24445"/>
<evidence type="ECO:0000256" key="2">
    <source>
        <dbReference type="ARBA" id="ARBA00022679"/>
    </source>
</evidence>
<evidence type="ECO:0000256" key="1">
    <source>
        <dbReference type="ARBA" id="ARBA00022676"/>
    </source>
</evidence>
<proteinExistence type="predicted"/>
<dbReference type="RefSeq" id="WP_096495861.1">
    <property type="nucleotide sequence ID" value="NZ_CP023445.1"/>
</dbReference>
<dbReference type="InterPro" id="IPR001296">
    <property type="entry name" value="Glyco_trans_1"/>
</dbReference>
<keyword evidence="2 5" id="KW-0808">Transferase</keyword>
<feature type="domain" description="Glycosyltransferase subfamily 4-like N-terminal" evidence="4">
    <location>
        <begin position="25"/>
        <end position="182"/>
    </location>
</feature>
<sequence>MSAVELFGRHVLVLNWRDVRHSLAGGAEQYMHEIGKRWVAAGAEVTWFTAHEKGAPRSEVIDGMRFLRAGGTLGVYGRAALRMARHGHRFDAVVDCQNGIPFFSPLFLPRATPVVQLVHHVHQDQFALRFPRPLAAVGRWLEGPVSRRVYGGRAHVAVSPSTRREMRGRLKLRAPVFIVPNGTARVFPEVGRTAAPTIVVVGRLVPHKRVDLLLERLPEVLARFPDLVVHFVGDGPERERLRELAAPLGRAVLFHGRQPDAVRDELLGRAWLTASASAAEGWGCSVVEAAAAGVPCVGRRVPGIRDSVVDGVTGWLVDDERDLGAAVVRALRAVTAPQDAAAVAARCRAWAARFDWERSADLLAGVLRQESGAVRAGARPRRARSDIAAVVEIPGRVPTAGLVRSTDQVVVADGVTRLLLGGCDEVGAAKVVRRLGVGKARIRLATRYDLLAGPVEVGGSVDAGVAGGGVVDAGVVGAVGSAEIGGEGVGAAGVGAAGIGTAGISAAEVDARAGEAVR</sequence>
<evidence type="ECO:0000313" key="6">
    <source>
        <dbReference type="Proteomes" id="UP000218505"/>
    </source>
</evidence>
<dbReference type="CDD" id="cd03801">
    <property type="entry name" value="GT4_PimA-like"/>
    <property type="match status" value="1"/>
</dbReference>
<dbReference type="GO" id="GO:0016758">
    <property type="term" value="F:hexosyltransferase activity"/>
    <property type="evidence" value="ECO:0007669"/>
    <property type="project" value="TreeGrafter"/>
</dbReference>
<protein>
    <submittedName>
        <fullName evidence="5">Glycosyl transferase family 1</fullName>
    </submittedName>
</protein>
<dbReference type="Proteomes" id="UP000218505">
    <property type="component" value="Chromosome"/>
</dbReference>
<reference evidence="5" key="1">
    <citation type="submission" date="2017-09" db="EMBL/GenBank/DDBJ databases">
        <title>Complete Genome Sequence of ansamitocin-producing Bacterium Actinosynnema pretiosum X47.</title>
        <authorList>
            <person name="Cao G."/>
            <person name="Zong G."/>
            <person name="Zhong C."/>
            <person name="Fu J."/>
        </authorList>
    </citation>
    <scope>NUCLEOTIDE SEQUENCE [LARGE SCALE GENOMIC DNA]</scope>
    <source>
        <strain evidence="5">X47</strain>
    </source>
</reference>